<name>A0A2U2N1V2_9GAMM</name>
<dbReference type="HAMAP" id="MF_00712">
    <property type="entry name" value="GcvPA"/>
    <property type="match status" value="1"/>
</dbReference>
<comment type="similarity">
    <text evidence="4">Belongs to the GcvP family. N-terminal subunit subfamily.</text>
</comment>
<evidence type="ECO:0000313" key="7">
    <source>
        <dbReference type="Proteomes" id="UP000245474"/>
    </source>
</evidence>
<dbReference type="Gene3D" id="3.40.640.10">
    <property type="entry name" value="Type I PLP-dependent aspartate aminotransferase-like (Major domain)"/>
    <property type="match status" value="1"/>
</dbReference>
<dbReference type="PANTHER" id="PTHR42806:SF1">
    <property type="entry name" value="GLYCINE DEHYDROGENASE (DECARBOXYLATING)"/>
    <property type="match status" value="1"/>
</dbReference>
<dbReference type="InterPro" id="IPR015424">
    <property type="entry name" value="PyrdxlP-dep_Trfase"/>
</dbReference>
<comment type="catalytic activity">
    <reaction evidence="3 4">
        <text>N(6)-[(R)-lipoyl]-L-lysyl-[glycine-cleavage complex H protein] + glycine + H(+) = N(6)-[(R)-S(8)-aminomethyldihydrolipoyl]-L-lysyl-[glycine-cleavage complex H protein] + CO2</text>
        <dbReference type="Rhea" id="RHEA:24304"/>
        <dbReference type="Rhea" id="RHEA-COMP:10494"/>
        <dbReference type="Rhea" id="RHEA-COMP:10495"/>
        <dbReference type="ChEBI" id="CHEBI:15378"/>
        <dbReference type="ChEBI" id="CHEBI:16526"/>
        <dbReference type="ChEBI" id="CHEBI:57305"/>
        <dbReference type="ChEBI" id="CHEBI:83099"/>
        <dbReference type="ChEBI" id="CHEBI:83143"/>
        <dbReference type="EC" id="1.4.4.2"/>
    </reaction>
</comment>
<evidence type="ECO:0000256" key="4">
    <source>
        <dbReference type="HAMAP-Rule" id="MF_00712"/>
    </source>
</evidence>
<dbReference type="PIRSF" id="PIRSF006815">
    <property type="entry name" value="GcvPA"/>
    <property type="match status" value="1"/>
</dbReference>
<evidence type="ECO:0000313" key="6">
    <source>
        <dbReference type="EMBL" id="PWG62964.1"/>
    </source>
</evidence>
<comment type="function">
    <text evidence="1 4">The glycine cleavage system catalyzes the degradation of glycine. The P protein binds the alpha-amino group of glycine through its pyridoxal phosphate cofactor; CO(2) is released and the remaining methylamine moiety is then transferred to the lipoamide cofactor of the H protein.</text>
</comment>
<dbReference type="GO" id="GO:0004375">
    <property type="term" value="F:glycine dehydrogenase (decarboxylating) activity"/>
    <property type="evidence" value="ECO:0007669"/>
    <property type="project" value="UniProtKB-EC"/>
</dbReference>
<comment type="caution">
    <text evidence="6">The sequence shown here is derived from an EMBL/GenBank/DDBJ whole genome shotgun (WGS) entry which is preliminary data.</text>
</comment>
<gene>
    <name evidence="4" type="primary">gcvPA</name>
    <name evidence="6" type="ORF">DEM34_10220</name>
</gene>
<dbReference type="Pfam" id="PF02347">
    <property type="entry name" value="GDC-P"/>
    <property type="match status" value="1"/>
</dbReference>
<sequence>MPFIPHTEQDVRDMLATIGVGDVAALFDEIPASLQGHALERVPPQVGEMEITRVMHERARRDDQPVCFLGAGAYDHHIPAAVWELTTRGEYYSAYTPYQAEASQGTLQLVYEYQSMMAGLMAMDVSNASLYDGASALAEAILMAVRANRRSKTKRVLLPRTVHPRYRQVTETIVRNQGIELVDVDYDRKAGRLDPKALAAWDEEDVTALVVPQPNFLGQLEDVDALTDWAHARGALLIAVVNPIAMAVLQPPGDWGEAGADVACGDGQPLGIPMSSGGPHFGFMTCRQSHVRQMPGRIVGRTVDMEGREGYTLTLQPREQHIRRSKATSNICTNQGLMVTAATIHLALLGAEGLERVAAASHANTRALVAAASAVPGVEPLFDGPYLHEAVLRLPTRAAPVLDRLAADGVLGGLDLSADYPELGNAILVCATEKRTEADVQAYTRALTDALKLAQRA</sequence>
<dbReference type="RefSeq" id="WP_109678713.1">
    <property type="nucleotide sequence ID" value="NZ_CP086615.1"/>
</dbReference>
<dbReference type="OrthoDB" id="9801272at2"/>
<evidence type="ECO:0000259" key="5">
    <source>
        <dbReference type="Pfam" id="PF02347"/>
    </source>
</evidence>
<dbReference type="GO" id="GO:0009116">
    <property type="term" value="P:nucleoside metabolic process"/>
    <property type="evidence" value="ECO:0007669"/>
    <property type="project" value="InterPro"/>
</dbReference>
<dbReference type="InterPro" id="IPR020581">
    <property type="entry name" value="GDC_P"/>
</dbReference>
<dbReference type="EC" id="1.4.4.2" evidence="4"/>
<comment type="subunit">
    <text evidence="4">The glycine cleavage system is composed of four proteins: P, T, L and H. In this organism, the P 'protein' is a heterodimer of two subunits.</text>
</comment>
<dbReference type="Proteomes" id="UP000245474">
    <property type="component" value="Unassembled WGS sequence"/>
</dbReference>
<dbReference type="NCBIfam" id="NF001696">
    <property type="entry name" value="PRK00451.1"/>
    <property type="match status" value="1"/>
</dbReference>
<dbReference type="InterPro" id="IPR015422">
    <property type="entry name" value="PyrdxlP-dep_Trfase_small"/>
</dbReference>
<proteinExistence type="inferred from homology"/>
<feature type="domain" description="Glycine cleavage system P-protein N-terminal" evidence="5">
    <location>
        <begin position="3"/>
        <end position="443"/>
    </location>
</feature>
<evidence type="ECO:0000256" key="1">
    <source>
        <dbReference type="ARBA" id="ARBA00003788"/>
    </source>
</evidence>
<dbReference type="InterPro" id="IPR049315">
    <property type="entry name" value="GDC-P_N"/>
</dbReference>
<dbReference type="PANTHER" id="PTHR42806">
    <property type="entry name" value="GLYCINE CLEAVAGE SYSTEM P-PROTEIN"/>
    <property type="match status" value="1"/>
</dbReference>
<dbReference type="AlphaFoldDB" id="A0A2U2N1V2"/>
<reference evidence="6 7" key="1">
    <citation type="submission" date="2018-05" db="EMBL/GenBank/DDBJ databases">
        <title>Spiribacter halobius sp. nov., a moderately halophilic bacterium isolated from marine solar saltern.</title>
        <authorList>
            <person name="Zheng W.-S."/>
            <person name="Lu D.-C."/>
            <person name="Du Z.-J."/>
        </authorList>
    </citation>
    <scope>NUCLEOTIDE SEQUENCE [LARGE SCALE GENOMIC DNA]</scope>
    <source>
        <strain evidence="6 7">E85</strain>
    </source>
</reference>
<dbReference type="InterPro" id="IPR015421">
    <property type="entry name" value="PyrdxlP-dep_Trfase_major"/>
</dbReference>
<evidence type="ECO:0000256" key="2">
    <source>
        <dbReference type="ARBA" id="ARBA00023002"/>
    </source>
</evidence>
<organism evidence="6 7">
    <name type="scientific">Sediminicurvatus halobius</name>
    <dbReference type="NCBI Taxonomy" id="2182432"/>
    <lineage>
        <taxon>Bacteria</taxon>
        <taxon>Pseudomonadati</taxon>
        <taxon>Pseudomonadota</taxon>
        <taxon>Gammaproteobacteria</taxon>
        <taxon>Chromatiales</taxon>
        <taxon>Ectothiorhodospiraceae</taxon>
        <taxon>Sediminicurvatus</taxon>
    </lineage>
</organism>
<dbReference type="SUPFAM" id="SSF53383">
    <property type="entry name" value="PLP-dependent transferases"/>
    <property type="match status" value="1"/>
</dbReference>
<evidence type="ECO:0000256" key="3">
    <source>
        <dbReference type="ARBA" id="ARBA00049026"/>
    </source>
</evidence>
<protein>
    <recommendedName>
        <fullName evidence="4">Probable glycine dehydrogenase (decarboxylating) subunit 1</fullName>
        <ecNumber evidence="4">1.4.4.2</ecNumber>
    </recommendedName>
    <alternativeName>
        <fullName evidence="4">Glycine cleavage system P-protein subunit 1</fullName>
    </alternativeName>
    <alternativeName>
        <fullName evidence="4">Glycine decarboxylase subunit 1</fullName>
    </alternativeName>
    <alternativeName>
        <fullName evidence="4">Glycine dehydrogenase (aminomethyl-transferring) subunit 1</fullName>
    </alternativeName>
</protein>
<dbReference type="EMBL" id="QFFI01000014">
    <property type="protein sequence ID" value="PWG62964.1"/>
    <property type="molecule type" value="Genomic_DNA"/>
</dbReference>
<accession>A0A2U2N1V2</accession>
<dbReference type="CDD" id="cd00613">
    <property type="entry name" value="GDC-P"/>
    <property type="match status" value="1"/>
</dbReference>
<dbReference type="Gene3D" id="3.90.1150.10">
    <property type="entry name" value="Aspartate Aminotransferase, domain 1"/>
    <property type="match status" value="1"/>
</dbReference>
<keyword evidence="2 4" id="KW-0560">Oxidoreductase</keyword>
<dbReference type="GO" id="GO:0019464">
    <property type="term" value="P:glycine decarboxylation via glycine cleavage system"/>
    <property type="evidence" value="ECO:0007669"/>
    <property type="project" value="UniProtKB-UniRule"/>
</dbReference>
<keyword evidence="7" id="KW-1185">Reference proteome</keyword>
<dbReference type="InterPro" id="IPR023010">
    <property type="entry name" value="GcvPA"/>
</dbReference>